<dbReference type="AlphaFoldDB" id="A0AAV5JAL0"/>
<dbReference type="EMBL" id="BPVZ01000031">
    <property type="protein sequence ID" value="GKV09771.1"/>
    <property type="molecule type" value="Genomic_DNA"/>
</dbReference>
<evidence type="ECO:0000313" key="2">
    <source>
        <dbReference type="Proteomes" id="UP001054252"/>
    </source>
</evidence>
<accession>A0AAV5JAL0</accession>
<sequence>MYSGSVEVHESALILVSRHLKQCQSLCHMIEMKLTWKGSVWPVSHPFRVWVFDHSSESSVQMGSSQMKCVASAPILLKFLVSNSSSFDSLVVDLVVAGVVGIVGSVEEFPSLMMSLLMKVTRQLVMVRFPFAGATIVQLQLL</sequence>
<keyword evidence="2" id="KW-1185">Reference proteome</keyword>
<protein>
    <submittedName>
        <fullName evidence="1">Uncharacterized protein</fullName>
    </submittedName>
</protein>
<evidence type="ECO:0000313" key="1">
    <source>
        <dbReference type="EMBL" id="GKV09771.1"/>
    </source>
</evidence>
<proteinExistence type="predicted"/>
<dbReference type="Proteomes" id="UP001054252">
    <property type="component" value="Unassembled WGS sequence"/>
</dbReference>
<comment type="caution">
    <text evidence="1">The sequence shown here is derived from an EMBL/GenBank/DDBJ whole genome shotgun (WGS) entry which is preliminary data.</text>
</comment>
<gene>
    <name evidence="1" type="ORF">SLEP1_g21220</name>
</gene>
<reference evidence="1 2" key="1">
    <citation type="journal article" date="2021" name="Commun. Biol.">
        <title>The genome of Shorea leprosula (Dipterocarpaceae) highlights the ecological relevance of drought in aseasonal tropical rainforests.</title>
        <authorList>
            <person name="Ng K.K.S."/>
            <person name="Kobayashi M.J."/>
            <person name="Fawcett J.A."/>
            <person name="Hatakeyama M."/>
            <person name="Paape T."/>
            <person name="Ng C.H."/>
            <person name="Ang C.C."/>
            <person name="Tnah L.H."/>
            <person name="Lee C.T."/>
            <person name="Nishiyama T."/>
            <person name="Sese J."/>
            <person name="O'Brien M.J."/>
            <person name="Copetti D."/>
            <person name="Mohd Noor M.I."/>
            <person name="Ong R.C."/>
            <person name="Putra M."/>
            <person name="Sireger I.Z."/>
            <person name="Indrioko S."/>
            <person name="Kosugi Y."/>
            <person name="Izuno A."/>
            <person name="Isagi Y."/>
            <person name="Lee S.L."/>
            <person name="Shimizu K.K."/>
        </authorList>
    </citation>
    <scope>NUCLEOTIDE SEQUENCE [LARGE SCALE GENOMIC DNA]</scope>
    <source>
        <strain evidence="1">214</strain>
    </source>
</reference>
<organism evidence="1 2">
    <name type="scientific">Rubroshorea leprosula</name>
    <dbReference type="NCBI Taxonomy" id="152421"/>
    <lineage>
        <taxon>Eukaryota</taxon>
        <taxon>Viridiplantae</taxon>
        <taxon>Streptophyta</taxon>
        <taxon>Embryophyta</taxon>
        <taxon>Tracheophyta</taxon>
        <taxon>Spermatophyta</taxon>
        <taxon>Magnoliopsida</taxon>
        <taxon>eudicotyledons</taxon>
        <taxon>Gunneridae</taxon>
        <taxon>Pentapetalae</taxon>
        <taxon>rosids</taxon>
        <taxon>malvids</taxon>
        <taxon>Malvales</taxon>
        <taxon>Dipterocarpaceae</taxon>
        <taxon>Rubroshorea</taxon>
    </lineage>
</organism>
<name>A0AAV5JAL0_9ROSI</name>